<accession>G2RFB0</accession>
<dbReference type="AlphaFoldDB" id="G2RFB0"/>
<reference evidence="2 3" key="1">
    <citation type="journal article" date="2011" name="Nat. Biotechnol.">
        <title>Comparative genomic analysis of the thermophilic biomass-degrading fungi Myceliophthora thermophila and Thielavia terrestris.</title>
        <authorList>
            <person name="Berka R.M."/>
            <person name="Grigoriev I.V."/>
            <person name="Otillar R."/>
            <person name="Salamov A."/>
            <person name="Grimwood J."/>
            <person name="Reid I."/>
            <person name="Ishmael N."/>
            <person name="John T."/>
            <person name="Darmond C."/>
            <person name="Moisan M.-C."/>
            <person name="Henrissat B."/>
            <person name="Coutinho P.M."/>
            <person name="Lombard V."/>
            <person name="Natvig D.O."/>
            <person name="Lindquist E."/>
            <person name="Schmutz J."/>
            <person name="Lucas S."/>
            <person name="Harris P."/>
            <person name="Powlowski J."/>
            <person name="Bellemare A."/>
            <person name="Taylor D."/>
            <person name="Butler G."/>
            <person name="de Vries R.P."/>
            <person name="Allijn I.E."/>
            <person name="van den Brink J."/>
            <person name="Ushinsky S."/>
            <person name="Storms R."/>
            <person name="Powell A.J."/>
            <person name="Paulsen I.T."/>
            <person name="Elbourne L.D.H."/>
            <person name="Baker S.E."/>
            <person name="Magnuson J."/>
            <person name="LaBoissiere S."/>
            <person name="Clutterbuck A.J."/>
            <person name="Martinez D."/>
            <person name="Wogulis M."/>
            <person name="de Leon A.L."/>
            <person name="Rey M.W."/>
            <person name="Tsang A."/>
        </authorList>
    </citation>
    <scope>NUCLEOTIDE SEQUENCE [LARGE SCALE GENOMIC DNA]</scope>
    <source>
        <strain evidence="3">ATCC 38088 / NRRL 8126</strain>
    </source>
</reference>
<dbReference type="HOGENOM" id="CLU_1797793_0_0_1"/>
<keyword evidence="3" id="KW-1185">Reference proteome</keyword>
<evidence type="ECO:0000256" key="1">
    <source>
        <dbReference type="SAM" id="MobiDB-lite"/>
    </source>
</evidence>
<feature type="compositionally biased region" description="Basic and acidic residues" evidence="1">
    <location>
        <begin position="9"/>
        <end position="19"/>
    </location>
</feature>
<protein>
    <submittedName>
        <fullName evidence="2">Uncharacterized protein</fullName>
    </submittedName>
</protein>
<name>G2RFB0_THETT</name>
<dbReference type="EMBL" id="CP003013">
    <property type="protein sequence ID" value="AEO70393.1"/>
    <property type="molecule type" value="Genomic_DNA"/>
</dbReference>
<dbReference type="KEGG" id="ttt:THITE_2121789"/>
<organism evidence="2 3">
    <name type="scientific">Thermothielavioides terrestris (strain ATCC 38088 / NRRL 8126)</name>
    <name type="common">Thielavia terrestris</name>
    <dbReference type="NCBI Taxonomy" id="578455"/>
    <lineage>
        <taxon>Eukaryota</taxon>
        <taxon>Fungi</taxon>
        <taxon>Dikarya</taxon>
        <taxon>Ascomycota</taxon>
        <taxon>Pezizomycotina</taxon>
        <taxon>Sordariomycetes</taxon>
        <taxon>Sordariomycetidae</taxon>
        <taxon>Sordariales</taxon>
        <taxon>Chaetomiaceae</taxon>
        <taxon>Thermothielavioides</taxon>
        <taxon>Thermothielavioides terrestris</taxon>
    </lineage>
</organism>
<sequence>MAAAIPDRPVQRGDPRGDGRGGVLSVRVEDVGSNIKTIPPVTVPCKYGYCVRPYTQHLTLVARPGIKRELSAVPGTPPSAITTAQAVLPRQNDFPLAIPRSQLVLGWNAPADAPTFYPGSIAFLARAFGRGYVHVVSSCKSWLR</sequence>
<feature type="region of interest" description="Disordered" evidence="1">
    <location>
        <begin position="1"/>
        <end position="22"/>
    </location>
</feature>
<evidence type="ECO:0000313" key="3">
    <source>
        <dbReference type="Proteomes" id="UP000008181"/>
    </source>
</evidence>
<dbReference type="Proteomes" id="UP000008181">
    <property type="component" value="Chromosome 5"/>
</dbReference>
<gene>
    <name evidence="2" type="ORF">THITE_2121789</name>
</gene>
<proteinExistence type="predicted"/>
<dbReference type="RefSeq" id="XP_003656729.1">
    <property type="nucleotide sequence ID" value="XM_003656681.1"/>
</dbReference>
<dbReference type="GeneID" id="11522543"/>
<evidence type="ECO:0000313" key="2">
    <source>
        <dbReference type="EMBL" id="AEO70393.1"/>
    </source>
</evidence>